<evidence type="ECO:0000256" key="2">
    <source>
        <dbReference type="SAM" id="Phobius"/>
    </source>
</evidence>
<dbReference type="OrthoDB" id="123403at2759"/>
<dbReference type="Proteomes" id="UP000294530">
    <property type="component" value="Unassembled WGS sequence"/>
</dbReference>
<dbReference type="RefSeq" id="XP_067820681.1">
    <property type="nucleotide sequence ID" value="XM_067967865.1"/>
</dbReference>
<reference evidence="3 4" key="1">
    <citation type="journal article" date="2021" name="Genome Biol.">
        <title>AFLAP: assembly-free linkage analysis pipeline using k-mers from genome sequencing data.</title>
        <authorList>
            <person name="Fletcher K."/>
            <person name="Zhang L."/>
            <person name="Gil J."/>
            <person name="Han R."/>
            <person name="Cavanaugh K."/>
            <person name="Michelmore R."/>
        </authorList>
    </citation>
    <scope>NUCLEOTIDE SEQUENCE [LARGE SCALE GENOMIC DNA]</scope>
    <source>
        <strain evidence="3 4">SF5</strain>
    </source>
</reference>
<organism evidence="3 4">
    <name type="scientific">Bremia lactucae</name>
    <name type="common">Lettuce downy mildew</name>
    <dbReference type="NCBI Taxonomy" id="4779"/>
    <lineage>
        <taxon>Eukaryota</taxon>
        <taxon>Sar</taxon>
        <taxon>Stramenopiles</taxon>
        <taxon>Oomycota</taxon>
        <taxon>Peronosporomycetes</taxon>
        <taxon>Peronosporales</taxon>
        <taxon>Peronosporaceae</taxon>
        <taxon>Bremia</taxon>
    </lineage>
</organism>
<keyword evidence="2" id="KW-1133">Transmembrane helix</keyword>
<keyword evidence="2" id="KW-0472">Membrane</keyword>
<dbReference type="AlphaFoldDB" id="A0A976FQM2"/>
<keyword evidence="2" id="KW-0812">Transmembrane</keyword>
<feature type="region of interest" description="Disordered" evidence="1">
    <location>
        <begin position="168"/>
        <end position="226"/>
    </location>
</feature>
<feature type="transmembrane region" description="Helical" evidence="2">
    <location>
        <begin position="12"/>
        <end position="34"/>
    </location>
</feature>
<comment type="caution">
    <text evidence="3">The sequence shown here is derived from an EMBL/GenBank/DDBJ whole genome shotgun (WGS) entry which is preliminary data.</text>
</comment>
<sequence>MVDSSDDATRNVLQYVIFALLLVMVLFIFLFTLWKYGSYRERLRDIIWCRDCSDLCMRRVRYDEADLRTLRELEQPLQLDTIGITGAYRMYQARQSRLSLRLASWREDVKQSGGNDDHLHHKLAQIRAVQFWCRQTQLSDNSPANRAVLTPNVPFDIRIVEITDRVNESTGSLAAMRSSEASSHSYDLDEEQPSPRNGERESATTNRRSAVTVEEEEEEKKEDVVL</sequence>
<proteinExistence type="predicted"/>
<protein>
    <submittedName>
        <fullName evidence="3">Uncharacterized protein</fullName>
    </submittedName>
</protein>
<evidence type="ECO:0000313" key="4">
    <source>
        <dbReference type="Proteomes" id="UP000294530"/>
    </source>
</evidence>
<dbReference type="GeneID" id="94353536"/>
<gene>
    <name evidence="3" type="ORF">CCR75_009829</name>
</gene>
<name>A0A976FQM2_BRELC</name>
<evidence type="ECO:0000256" key="1">
    <source>
        <dbReference type="SAM" id="MobiDB-lite"/>
    </source>
</evidence>
<evidence type="ECO:0000313" key="3">
    <source>
        <dbReference type="EMBL" id="TDH71182.1"/>
    </source>
</evidence>
<dbReference type="KEGG" id="blac:94353536"/>
<keyword evidence="4" id="KW-1185">Reference proteome</keyword>
<dbReference type="EMBL" id="SHOA02000004">
    <property type="protein sequence ID" value="TDH71182.1"/>
    <property type="molecule type" value="Genomic_DNA"/>
</dbReference>
<accession>A0A976FQM2</accession>